<evidence type="ECO:0000256" key="2">
    <source>
        <dbReference type="ARBA" id="ARBA00022723"/>
    </source>
</evidence>
<evidence type="ECO:0000256" key="4">
    <source>
        <dbReference type="ARBA" id="ARBA00022833"/>
    </source>
</evidence>
<gene>
    <name evidence="9" type="ORF">KL86DYS1_20047</name>
</gene>
<feature type="signal peptide" evidence="7">
    <location>
        <begin position="1"/>
        <end position="24"/>
    </location>
</feature>
<comment type="similarity">
    <text evidence="6">Belongs to the peptidase M48 family.</text>
</comment>
<accession>A0A212JKB2</accession>
<dbReference type="Pfam" id="PF01435">
    <property type="entry name" value="Peptidase_M48"/>
    <property type="match status" value="1"/>
</dbReference>
<keyword evidence="4 6" id="KW-0862">Zinc</keyword>
<dbReference type="PANTHER" id="PTHR22726:SF8">
    <property type="entry name" value="METALLOPROTEASE YCAL"/>
    <property type="match status" value="1"/>
</dbReference>
<dbReference type="InterPro" id="IPR001915">
    <property type="entry name" value="Peptidase_M48"/>
</dbReference>
<organism evidence="9">
    <name type="scientific">uncultured Dysgonomonas sp</name>
    <dbReference type="NCBI Taxonomy" id="206096"/>
    <lineage>
        <taxon>Bacteria</taxon>
        <taxon>Pseudomonadati</taxon>
        <taxon>Bacteroidota</taxon>
        <taxon>Bacteroidia</taxon>
        <taxon>Bacteroidales</taxon>
        <taxon>Dysgonomonadaceae</taxon>
        <taxon>Dysgonomonas</taxon>
        <taxon>environmental samples</taxon>
    </lineage>
</organism>
<reference evidence="9" key="1">
    <citation type="submission" date="2016-04" db="EMBL/GenBank/DDBJ databases">
        <authorList>
            <person name="Evans L.H."/>
            <person name="Alamgir A."/>
            <person name="Owens N."/>
            <person name="Weber N.D."/>
            <person name="Virtaneva K."/>
            <person name="Barbian K."/>
            <person name="Babar A."/>
            <person name="Rosenke K."/>
        </authorList>
    </citation>
    <scope>NUCLEOTIDE SEQUENCE</scope>
    <source>
        <strain evidence="9">86-1</strain>
    </source>
</reference>
<keyword evidence="3 6" id="KW-0378">Hydrolase</keyword>
<dbReference type="Gene3D" id="3.30.2010.10">
    <property type="entry name" value="Metalloproteases ('zincins'), catalytic domain"/>
    <property type="match status" value="1"/>
</dbReference>
<dbReference type="GO" id="GO:0046872">
    <property type="term" value="F:metal ion binding"/>
    <property type="evidence" value="ECO:0007669"/>
    <property type="project" value="UniProtKB-KW"/>
</dbReference>
<protein>
    <recommendedName>
        <fullName evidence="8">Peptidase M48 domain-containing protein</fullName>
    </recommendedName>
</protein>
<proteinExistence type="inferred from homology"/>
<keyword evidence="2" id="KW-0479">Metal-binding</keyword>
<dbReference type="EMBL" id="FLUM01000002">
    <property type="protein sequence ID" value="SBV99872.1"/>
    <property type="molecule type" value="Genomic_DNA"/>
</dbReference>
<dbReference type="GO" id="GO:0016020">
    <property type="term" value="C:membrane"/>
    <property type="evidence" value="ECO:0007669"/>
    <property type="project" value="TreeGrafter"/>
</dbReference>
<dbReference type="PANTHER" id="PTHR22726">
    <property type="entry name" value="METALLOENDOPEPTIDASE OMA1"/>
    <property type="match status" value="1"/>
</dbReference>
<evidence type="ECO:0000256" key="3">
    <source>
        <dbReference type="ARBA" id="ARBA00022801"/>
    </source>
</evidence>
<evidence type="ECO:0000259" key="8">
    <source>
        <dbReference type="Pfam" id="PF01435"/>
    </source>
</evidence>
<dbReference type="GO" id="GO:0051603">
    <property type="term" value="P:proteolysis involved in protein catabolic process"/>
    <property type="evidence" value="ECO:0007669"/>
    <property type="project" value="TreeGrafter"/>
</dbReference>
<name>A0A212JKB2_9BACT</name>
<dbReference type="GO" id="GO:0004222">
    <property type="term" value="F:metalloendopeptidase activity"/>
    <property type="evidence" value="ECO:0007669"/>
    <property type="project" value="InterPro"/>
</dbReference>
<feature type="domain" description="Peptidase M48" evidence="8">
    <location>
        <begin position="102"/>
        <end position="223"/>
    </location>
</feature>
<keyword evidence="1 6" id="KW-0645">Protease</keyword>
<dbReference type="InterPro" id="IPR051156">
    <property type="entry name" value="Mito/Outer_Membr_Metalloprot"/>
</dbReference>
<feature type="chain" id="PRO_5012307129" description="Peptidase M48 domain-containing protein" evidence="7">
    <location>
        <begin position="25"/>
        <end position="267"/>
    </location>
</feature>
<evidence type="ECO:0000256" key="5">
    <source>
        <dbReference type="ARBA" id="ARBA00023049"/>
    </source>
</evidence>
<evidence type="ECO:0000313" key="9">
    <source>
        <dbReference type="EMBL" id="SBV99872.1"/>
    </source>
</evidence>
<keyword evidence="5 6" id="KW-0482">Metalloprotease</keyword>
<evidence type="ECO:0000256" key="1">
    <source>
        <dbReference type="ARBA" id="ARBA00022670"/>
    </source>
</evidence>
<evidence type="ECO:0000256" key="7">
    <source>
        <dbReference type="SAM" id="SignalP"/>
    </source>
</evidence>
<dbReference type="RefSeq" id="WP_296941139.1">
    <property type="nucleotide sequence ID" value="NZ_LT599032.1"/>
</dbReference>
<evidence type="ECO:0000256" key="6">
    <source>
        <dbReference type="RuleBase" id="RU003983"/>
    </source>
</evidence>
<dbReference type="AlphaFoldDB" id="A0A212JKB2"/>
<sequence length="267" mass="28458">MTKKLFLATTLVAVLCAISLPANAQFGKALKKASKSVTKAVGDVAGDMASDIVANKASVKIVEFMDNNNTIAGEDSDYYKRLAGLVATDYISVDGLSLNYKVYENPEVNILATADGSIRIYTGMMDMLSDEELLAVISTQIGHIANKDVRDSLLKVASEDNATKAGSAQLEKLLSFSGDKMGTVINELIQVPYNDEQNKKADEYAYNLLTKNNVSADALVSALTKFAEMESADQAAADDDTAELSAASKFIGVNSNNSLRASLISSK</sequence>
<keyword evidence="7" id="KW-0732">Signal</keyword>
<comment type="cofactor">
    <cofactor evidence="6">
        <name>Zn(2+)</name>
        <dbReference type="ChEBI" id="CHEBI:29105"/>
    </cofactor>
    <text evidence="6">Binds 1 zinc ion per subunit.</text>
</comment>